<organism evidence="7">
    <name type="scientific">uncultured marine group II/III euryarchaeote KM3_141_E04</name>
    <dbReference type="NCBI Taxonomy" id="1457878"/>
    <lineage>
        <taxon>Archaea</taxon>
        <taxon>Methanobacteriati</taxon>
        <taxon>Methanobacteriota</taxon>
        <taxon>environmental samples</taxon>
    </lineage>
</organism>
<proteinExistence type="inferred from homology"/>
<comment type="similarity">
    <text evidence="6">Belongs to the GTP-dependent DPCK family.</text>
</comment>
<accession>A0A075GBX1</accession>
<dbReference type="HAMAP" id="MF_00590">
    <property type="entry name" value="Dephospho_CoA_kinase_GTP_dep"/>
    <property type="match status" value="1"/>
</dbReference>
<keyword evidence="7" id="KW-0548">Nucleotidyltransferase</keyword>
<dbReference type="EC" id="2.7.1.237" evidence="6"/>
<feature type="binding site" evidence="6">
    <location>
        <position position="208"/>
    </location>
    <ligand>
        <name>GTP</name>
        <dbReference type="ChEBI" id="CHEBI:37565"/>
    </ligand>
</feature>
<dbReference type="EMBL" id="KF900613">
    <property type="protein sequence ID" value="AIF01144.1"/>
    <property type="molecule type" value="Genomic_DNA"/>
</dbReference>
<evidence type="ECO:0000313" key="7">
    <source>
        <dbReference type="EMBL" id="AIF01144.1"/>
    </source>
</evidence>
<sequence>MHSLGLVGGTFDRFHSGHRALIERGLAECVRLELWLTSDHIANSKDSRIEPWADRSSKILTSLGDSADRVSLHVLEDEDGPAPWHETANAILCTPETLPGCERINQARAANSLGALEVIVVEHVIAHDGTPISSSRVRAGEIDLDGEPYLPADTGFVSMIMTHEVEANLKDPFGQLFEGPEDDPSVAMRAVLEEIFGSPGPVIAVGDVTVKTLQDLGSPADIALIDGKTKREEWEHASTIDHSLYNDTRTCENPAGQLSAGLYLACAAAMQAWREDGRSCLINVDGEEDLAPLLLHPLAPLGAVVLYGQPGRGVVLRWTGADSKSRCRDLLTAMVRD</sequence>
<evidence type="ECO:0000256" key="2">
    <source>
        <dbReference type="ARBA" id="ARBA00022741"/>
    </source>
</evidence>
<dbReference type="InterPro" id="IPR014729">
    <property type="entry name" value="Rossmann-like_a/b/a_fold"/>
</dbReference>
<feature type="binding site" evidence="6">
    <location>
        <position position="288"/>
    </location>
    <ligand>
        <name>GTP</name>
        <dbReference type="ChEBI" id="CHEBI:37565"/>
    </ligand>
</feature>
<dbReference type="AlphaFoldDB" id="A0A075GBX1"/>
<dbReference type="PANTHER" id="PTHR40732:SF1">
    <property type="entry name" value="GTP-DEPENDENT DEPHOSPHO-COA KINASE"/>
    <property type="match status" value="1"/>
</dbReference>
<dbReference type="InterPro" id="IPR007164">
    <property type="entry name" value="GTP-dep_dephospho-CoA_kin"/>
</dbReference>
<dbReference type="GO" id="GO:0005525">
    <property type="term" value="F:GTP binding"/>
    <property type="evidence" value="ECO:0007669"/>
    <property type="project" value="UniProtKB-UniRule"/>
</dbReference>
<name>A0A075GBX1_9EURY</name>
<keyword evidence="3 6" id="KW-0418">Kinase</keyword>
<dbReference type="UniPathway" id="UPA00241"/>
<dbReference type="Gene3D" id="3.40.50.620">
    <property type="entry name" value="HUPs"/>
    <property type="match status" value="1"/>
</dbReference>
<dbReference type="NCBIfam" id="NF001985">
    <property type="entry name" value="PRK00777.1"/>
    <property type="match status" value="1"/>
</dbReference>
<feature type="binding site" evidence="6">
    <location>
        <position position="228"/>
    </location>
    <ligand>
        <name>GTP</name>
        <dbReference type="ChEBI" id="CHEBI:37565"/>
    </ligand>
</feature>
<dbReference type="GO" id="GO:0016779">
    <property type="term" value="F:nucleotidyltransferase activity"/>
    <property type="evidence" value="ECO:0007669"/>
    <property type="project" value="UniProtKB-KW"/>
</dbReference>
<dbReference type="SUPFAM" id="SSF52374">
    <property type="entry name" value="Nucleotidylyl transferase"/>
    <property type="match status" value="1"/>
</dbReference>
<dbReference type="PANTHER" id="PTHR40732">
    <property type="entry name" value="UPF0218 PROTEIN TK1697"/>
    <property type="match status" value="1"/>
</dbReference>
<keyword evidence="4 6" id="KW-0173">Coenzyme A biosynthesis</keyword>
<evidence type="ECO:0000256" key="1">
    <source>
        <dbReference type="ARBA" id="ARBA00022679"/>
    </source>
</evidence>
<dbReference type="GO" id="GO:0015937">
    <property type="term" value="P:coenzyme A biosynthetic process"/>
    <property type="evidence" value="ECO:0007669"/>
    <property type="project" value="UniProtKB-UniRule"/>
</dbReference>
<comment type="catalytic activity">
    <reaction evidence="6">
        <text>3'-dephospho-CoA + GTP = GDP + CoA + H(+)</text>
        <dbReference type="Rhea" id="RHEA:61156"/>
        <dbReference type="ChEBI" id="CHEBI:15378"/>
        <dbReference type="ChEBI" id="CHEBI:37565"/>
        <dbReference type="ChEBI" id="CHEBI:57287"/>
        <dbReference type="ChEBI" id="CHEBI:57328"/>
        <dbReference type="ChEBI" id="CHEBI:58189"/>
        <dbReference type="EC" id="2.7.1.237"/>
    </reaction>
</comment>
<comment type="pathway">
    <text evidence="6">Cofactor biosynthesis; coenzyme A biosynthesis.</text>
</comment>
<dbReference type="GO" id="GO:0016301">
    <property type="term" value="F:kinase activity"/>
    <property type="evidence" value="ECO:0007669"/>
    <property type="project" value="UniProtKB-UniRule"/>
</dbReference>
<keyword evidence="2 6" id="KW-0547">Nucleotide-binding</keyword>
<feature type="binding site" evidence="6">
    <location>
        <position position="207"/>
    </location>
    <ligand>
        <name>GTP</name>
        <dbReference type="ChEBI" id="CHEBI:37565"/>
    </ligand>
</feature>
<protein>
    <recommendedName>
        <fullName evidence="6">GTP-dependent dephospho-CoA kinase</fullName>
        <ecNumber evidence="6">2.7.1.237</ecNumber>
    </recommendedName>
    <alternativeName>
        <fullName evidence="6">Dephospho-coenzyme A kinase</fullName>
        <shortName evidence="6">DPCK</shortName>
    </alternativeName>
</protein>
<reference evidence="7" key="1">
    <citation type="journal article" date="2014" name="Genome Biol. Evol.">
        <title>Pangenome evidence for extensive interdomain horizontal transfer affecting lineage core and shell genes in uncultured planktonic thaumarchaeota and euryarchaeota.</title>
        <authorList>
            <person name="Deschamps P."/>
            <person name="Zivanovic Y."/>
            <person name="Moreira D."/>
            <person name="Rodriguez-Valera F."/>
            <person name="Lopez-Garcia P."/>
        </authorList>
    </citation>
    <scope>NUCLEOTIDE SEQUENCE</scope>
</reference>
<evidence type="ECO:0000256" key="4">
    <source>
        <dbReference type="ARBA" id="ARBA00022993"/>
    </source>
</evidence>
<evidence type="ECO:0000256" key="3">
    <source>
        <dbReference type="ARBA" id="ARBA00022777"/>
    </source>
</evidence>
<feature type="binding site" evidence="6">
    <location>
        <position position="226"/>
    </location>
    <ligand>
        <name>GTP</name>
        <dbReference type="ChEBI" id="CHEBI:37565"/>
    </ligand>
</feature>
<comment type="caution">
    <text evidence="6">Lacks conserved residue(s) required for the propagation of feature annotation.</text>
</comment>
<dbReference type="Pfam" id="PF04019">
    <property type="entry name" value="DUF359"/>
    <property type="match status" value="1"/>
</dbReference>
<evidence type="ECO:0000256" key="6">
    <source>
        <dbReference type="HAMAP-Rule" id="MF_00590"/>
    </source>
</evidence>
<keyword evidence="5 6" id="KW-0342">GTP-binding</keyword>
<comment type="function">
    <text evidence="6">Catalyzes the GTP-dependent phosphorylation of the 3'-hydroxyl group of dephosphocoenzyme A to form coenzyme A (CoA).</text>
</comment>
<keyword evidence="1 6" id="KW-0808">Transferase</keyword>
<evidence type="ECO:0000256" key="5">
    <source>
        <dbReference type="ARBA" id="ARBA00023134"/>
    </source>
</evidence>